<sequence>MLDARNAKWSSHFPTTSSQPLVSLLSQHRMLDKGSIKVLVHGLRARPLSDLVVELETAQDEAEQAGAETIQEFVLPAGSTVGDLMNEIKNSGSWTDVDTTKPKKLIVEPVEVAVSDSATSNYDDSAAGGLTISKNTTLLGYYNSWLEKKGLKGRHEESKSAATIDKKGIKVGDVSVDFHRTLRVPDDGEVHLLPPSLGTFPLKPVSSCSNVPDSISSRGGFITPIFQREAMWLNFVHSCGGDAVKIHVGGINALSGLARNADLNQANPEQQDYIVANRQHWLDGICTEPGVVRQFVAMPLGEGYTVEEQLTGKAEVGGIQLDVFERLKHDVIFAFKTSEGEEVPVDAADLMKTPEELHLSGKLEMSFNAEHVDIRLTSVPAYLGRASFKPWKGHIFVKSLTGRIITLELACSDTIARVKEALQDAEGIPPDQQRLIFGGQQLEDSFTLADYRILKESTLHVVLRLRGGGYIRDPDTRMGMAAGGKIEQDIVKDSYSIRAYSKEPTHRVFVHTVNSALWELMTGTIAPISPISPSTYEENDLPWFDLYSEAPSTEQAGHFANVQSLTEVDAIVSKSLLAEKLGRVPLHQLLDPAKPPPCTSHPEKKASSVYRPCGHLACDDCLFKQLDKIAISNGEKSGSSCGVCGARIELYVGFRTRIDEKKIAELEAMEGEKKIKGVTVKQREDPNVWSIHLVEDRITGLHGGAQA</sequence>
<dbReference type="InterPro" id="IPR019954">
    <property type="entry name" value="Ubiquitin_CS"/>
</dbReference>
<dbReference type="InterPro" id="IPR019956">
    <property type="entry name" value="Ubiquitin_dom"/>
</dbReference>
<organism evidence="2 3">
    <name type="scientific">Leucosporidium creatinivorum</name>
    <dbReference type="NCBI Taxonomy" id="106004"/>
    <lineage>
        <taxon>Eukaryota</taxon>
        <taxon>Fungi</taxon>
        <taxon>Dikarya</taxon>
        <taxon>Basidiomycota</taxon>
        <taxon>Pucciniomycotina</taxon>
        <taxon>Microbotryomycetes</taxon>
        <taxon>Leucosporidiales</taxon>
        <taxon>Leucosporidium</taxon>
    </lineage>
</organism>
<evidence type="ECO:0000313" key="2">
    <source>
        <dbReference type="EMBL" id="ORY74784.1"/>
    </source>
</evidence>
<dbReference type="SUPFAM" id="SSF54236">
    <property type="entry name" value="Ubiquitin-like"/>
    <property type="match status" value="1"/>
</dbReference>
<dbReference type="PROSITE" id="PS00299">
    <property type="entry name" value="UBIQUITIN_1"/>
    <property type="match status" value="1"/>
</dbReference>
<gene>
    <name evidence="2" type="ORF">BCR35DRAFT_343890</name>
</gene>
<comment type="caution">
    <text evidence="2">The sequence shown here is derived from an EMBL/GenBank/DDBJ whole genome shotgun (WGS) entry which is preliminary data.</text>
</comment>
<protein>
    <recommendedName>
        <fullName evidence="1">Ubiquitin-like domain-containing protein</fullName>
    </recommendedName>
</protein>
<evidence type="ECO:0000259" key="1">
    <source>
        <dbReference type="PROSITE" id="PS50053"/>
    </source>
</evidence>
<dbReference type="EMBL" id="MCGR01000040">
    <property type="protein sequence ID" value="ORY74784.1"/>
    <property type="molecule type" value="Genomic_DNA"/>
</dbReference>
<dbReference type="AlphaFoldDB" id="A0A1Y2EU12"/>
<dbReference type="InterPro" id="IPR000626">
    <property type="entry name" value="Ubiquitin-like_dom"/>
</dbReference>
<dbReference type="Proteomes" id="UP000193467">
    <property type="component" value="Unassembled WGS sequence"/>
</dbReference>
<name>A0A1Y2EU12_9BASI</name>
<dbReference type="PROSITE" id="PS50053">
    <property type="entry name" value="UBIQUITIN_2"/>
    <property type="match status" value="1"/>
</dbReference>
<dbReference type="SMART" id="SM00213">
    <property type="entry name" value="UBQ"/>
    <property type="match status" value="1"/>
</dbReference>
<accession>A0A1Y2EU12</accession>
<feature type="domain" description="Ubiquitin-like" evidence="1">
    <location>
        <begin position="393"/>
        <end position="468"/>
    </location>
</feature>
<dbReference type="Gene3D" id="3.10.20.90">
    <property type="entry name" value="Phosphatidylinositol 3-kinase Catalytic Subunit, Chain A, domain 1"/>
    <property type="match status" value="1"/>
</dbReference>
<reference evidence="2 3" key="1">
    <citation type="submission" date="2016-07" db="EMBL/GenBank/DDBJ databases">
        <title>Pervasive Adenine N6-methylation of Active Genes in Fungi.</title>
        <authorList>
            <consortium name="DOE Joint Genome Institute"/>
            <person name="Mondo S.J."/>
            <person name="Dannebaum R.O."/>
            <person name="Kuo R.C."/>
            <person name="Labutti K."/>
            <person name="Haridas S."/>
            <person name="Kuo A."/>
            <person name="Salamov A."/>
            <person name="Ahrendt S.R."/>
            <person name="Lipzen A."/>
            <person name="Sullivan W."/>
            <person name="Andreopoulos W.B."/>
            <person name="Clum A."/>
            <person name="Lindquist E."/>
            <person name="Daum C."/>
            <person name="Ramamoorthy G.K."/>
            <person name="Gryganskyi A."/>
            <person name="Culley D."/>
            <person name="Magnuson J.K."/>
            <person name="James T.Y."/>
            <person name="O'Malley M.A."/>
            <person name="Stajich J.E."/>
            <person name="Spatafora J.W."/>
            <person name="Visel A."/>
            <person name="Grigoriev I.V."/>
        </authorList>
    </citation>
    <scope>NUCLEOTIDE SEQUENCE [LARGE SCALE GENOMIC DNA]</scope>
    <source>
        <strain evidence="2 3">62-1032</strain>
    </source>
</reference>
<proteinExistence type="predicted"/>
<dbReference type="FunFam" id="3.10.20.90:FF:000160">
    <property type="entry name" value="Polyubiquitin-C"/>
    <property type="match status" value="1"/>
</dbReference>
<dbReference type="PANTHER" id="PTHR10666">
    <property type="entry name" value="UBIQUITIN"/>
    <property type="match status" value="1"/>
</dbReference>
<dbReference type="STRING" id="106004.A0A1Y2EU12"/>
<evidence type="ECO:0000313" key="3">
    <source>
        <dbReference type="Proteomes" id="UP000193467"/>
    </source>
</evidence>
<dbReference type="InterPro" id="IPR050158">
    <property type="entry name" value="Ubiquitin_ubiquitin-like"/>
</dbReference>
<dbReference type="OrthoDB" id="428577at2759"/>
<dbReference type="PRINTS" id="PR00348">
    <property type="entry name" value="UBIQUITIN"/>
</dbReference>
<keyword evidence="3" id="KW-1185">Reference proteome</keyword>
<dbReference type="InParanoid" id="A0A1Y2EU12"/>
<dbReference type="Pfam" id="PF00240">
    <property type="entry name" value="ubiquitin"/>
    <property type="match status" value="1"/>
</dbReference>
<dbReference type="InterPro" id="IPR029071">
    <property type="entry name" value="Ubiquitin-like_domsf"/>
</dbReference>